<evidence type="ECO:0000256" key="1">
    <source>
        <dbReference type="ARBA" id="ARBA00022729"/>
    </source>
</evidence>
<dbReference type="InterPro" id="IPR013517">
    <property type="entry name" value="FG-GAP"/>
</dbReference>
<dbReference type="PANTHER" id="PTHR36220:SF1">
    <property type="entry name" value="GAMMA TUBULIN COMPLEX COMPONENT C-TERMINAL DOMAIN-CONTAINING PROTEIN"/>
    <property type="match status" value="1"/>
</dbReference>
<dbReference type="Gene3D" id="2.130.10.130">
    <property type="entry name" value="Integrin alpha, N-terminal"/>
    <property type="match status" value="2"/>
</dbReference>
<gene>
    <name evidence="3" type="ORF">ACFODZ_10830</name>
</gene>
<evidence type="ECO:0000256" key="2">
    <source>
        <dbReference type="SAM" id="SignalP"/>
    </source>
</evidence>
<keyword evidence="1 2" id="KW-0732">Signal</keyword>
<sequence>MRLSSTTLFVMALFCSLNARAFSLPNGVTAQDWLHIKQQIAASRYHPRPTDEGFVAMNAAQGWQVNYARDGKTILQNAEVEIGMKLASVGPLLIKREPTLMADGDTLTYQHSNGTEEWWVNSPDKTEQWFRINNRLSTEGELQLTIGLETNAEVSQSGNQLVFTTQTNKRISYDRLKVWDSQGLVLPSHMQLAADQASITLVVDDRQASYPITIDPSFSQEHYLKPVVVDALDEFGFSMDVDGLTMVVGTPFEDSAATIINGDSSDNRAGAAGAAYVFTYDFNGWQQQAYLKASNAESGDKFGESVAISGSYIVVGAANEDGDANSTMDNPNNSRLSAGAAYVFKQDGTNWTQQAYLKAHETGGDEFAETVDIDGSTIVVGSKWEDGDRNSTVDDTNNNAANAGAVYVYTRLGSEWSQQAYLKTSQAEVSDQLGISVAISGDTIVAGAFGEDGDANSTINTPNNAASEAGAAYVFVRDDGQWSQQAYLKAHNAQANDEFGKVVAIDGDTLVVGTVLEDGDANSTMASSNNGATDAGAAYVYVREDAVWSQQGYLKAGNAEADDEFADSLAISGNTIVVGAPSEDGDGNSTMDSPNNDLSNAGAAYVFVRVDDVWGQKNYLKADNAGLSDRFGNAVALRGEHIYVAAKGEDGDATSTMTTPNDNASAAGVVYDFAGRYFVGGQAFGLPLGQAMQLSLNGNEILSVDHNGRYEFLTDLQDFRDYSVSVVSTPTGYTCSIVGASGTVGYEDVTNVNVYCSISTFNVTGTVSGLTGNDLILRNNGVYDVIINNNGPFDFGPDFANGTPYDVVVLTQPDNGQICSVANGSGTINGSDAQVDVDCVGLDHTVGGSVSGLDGTLVLQNNGLDDLTLTGNGGFTFDTPIAAGEAYLVSILTQPAHQTCVVNNESGTVADADVTDVLVSCTNNSYDIGGSVSGLAASGLVLQNNGADDLSITANGGFSFDTPLTFGNSYLVSVLSQPAQQTCAVSNESGTVADTDVTDVQVSCTDNSYFIGGNVSGLATTGLTLQNNATDDLNITDNGGFVFSLPLVDGSPYQVTVSALPNEHSCQVNQGSGVIDGDDVVDVDVQCMINTYQIGVLVSGLTGPGLMIQNNGSDDLIINQNGSTPFATRWISGSHYDVQVANQPDDPANTCETIGLSEGVISGDHVLVEVLCGNDLIYQNDFD</sequence>
<keyword evidence="4" id="KW-1185">Reference proteome</keyword>
<accession>A0ABV7JC40</accession>
<dbReference type="Pfam" id="PF14312">
    <property type="entry name" value="FG-GAP_2"/>
    <property type="match status" value="5"/>
</dbReference>
<comment type="caution">
    <text evidence="3">The sequence shown here is derived from an EMBL/GenBank/DDBJ whole genome shotgun (WGS) entry which is preliminary data.</text>
</comment>
<name>A0ABV7JC40_9GAMM</name>
<dbReference type="InterPro" id="IPR028994">
    <property type="entry name" value="Integrin_alpha_N"/>
</dbReference>
<proteinExistence type="predicted"/>
<organism evidence="3 4">
    <name type="scientific">Marinicella sediminis</name>
    <dbReference type="NCBI Taxonomy" id="1792834"/>
    <lineage>
        <taxon>Bacteria</taxon>
        <taxon>Pseudomonadati</taxon>
        <taxon>Pseudomonadota</taxon>
        <taxon>Gammaproteobacteria</taxon>
        <taxon>Lysobacterales</taxon>
        <taxon>Marinicellaceae</taxon>
        <taxon>Marinicella</taxon>
    </lineage>
</organism>
<evidence type="ECO:0000313" key="3">
    <source>
        <dbReference type="EMBL" id="MFC3194732.1"/>
    </source>
</evidence>
<dbReference type="PANTHER" id="PTHR36220">
    <property type="entry name" value="UNNAMED PRODUCT"/>
    <property type="match status" value="1"/>
</dbReference>
<protein>
    <recommendedName>
        <fullName evidence="5">Integrin</fullName>
    </recommendedName>
</protein>
<reference evidence="4" key="1">
    <citation type="journal article" date="2019" name="Int. J. Syst. Evol. Microbiol.">
        <title>The Global Catalogue of Microorganisms (GCM) 10K type strain sequencing project: providing services to taxonomists for standard genome sequencing and annotation.</title>
        <authorList>
            <consortium name="The Broad Institute Genomics Platform"/>
            <consortium name="The Broad Institute Genome Sequencing Center for Infectious Disease"/>
            <person name="Wu L."/>
            <person name="Ma J."/>
        </authorList>
    </citation>
    <scope>NUCLEOTIDE SEQUENCE [LARGE SCALE GENOMIC DNA]</scope>
    <source>
        <strain evidence="4">KCTC 42953</strain>
    </source>
</reference>
<evidence type="ECO:0000313" key="4">
    <source>
        <dbReference type="Proteomes" id="UP001595533"/>
    </source>
</evidence>
<dbReference type="RefSeq" id="WP_077410783.1">
    <property type="nucleotide sequence ID" value="NZ_JBHRTS010000005.1"/>
</dbReference>
<feature type="signal peptide" evidence="2">
    <location>
        <begin position="1"/>
        <end position="21"/>
    </location>
</feature>
<dbReference type="EMBL" id="JBHRTS010000005">
    <property type="protein sequence ID" value="MFC3194732.1"/>
    <property type="molecule type" value="Genomic_DNA"/>
</dbReference>
<feature type="chain" id="PRO_5046712669" description="Integrin" evidence="2">
    <location>
        <begin position="22"/>
        <end position="1183"/>
    </location>
</feature>
<evidence type="ECO:0008006" key="5">
    <source>
        <dbReference type="Google" id="ProtNLM"/>
    </source>
</evidence>
<dbReference type="Proteomes" id="UP001595533">
    <property type="component" value="Unassembled WGS sequence"/>
</dbReference>